<evidence type="ECO:0000256" key="7">
    <source>
        <dbReference type="SAM" id="Phobius"/>
    </source>
</evidence>
<keyword evidence="2 5" id="KW-0645">Protease</keyword>
<evidence type="ECO:0000313" key="10">
    <source>
        <dbReference type="EMBL" id="RRD48259.1"/>
    </source>
</evidence>
<evidence type="ECO:0000256" key="3">
    <source>
        <dbReference type="ARBA" id="ARBA00022801"/>
    </source>
</evidence>
<dbReference type="EMBL" id="RQYT01000047">
    <property type="protein sequence ID" value="RRD48259.1"/>
    <property type="molecule type" value="Genomic_DNA"/>
</dbReference>
<keyword evidence="7" id="KW-0472">Membrane</keyword>
<dbReference type="PRINTS" id="PR00723">
    <property type="entry name" value="SUBTILISIN"/>
</dbReference>
<feature type="active site" description="Charge relay system" evidence="5">
    <location>
        <position position="269"/>
    </location>
</feature>
<sequence length="396" mass="40129">MRRLLATLTATVLWLGVPVATAQTPTEGQQECKVGTQALVPEAPAILGSLGITDTWRLSRGAVTVAVVDSGVAAANIHLGEAVLPGLDVTGESDGRVDIQGHGTAIAGQIAARPVDGSGLVGVAPDATILPVRVYTGDRATGGAEPEPGQVAQGIRWAAGQGARVIVVALASTVDSPELREAVTHATQLGALVVAPAGNAERDKDPAAARYPAAYPEVLSVTATDQAGMASTSVIAGPHVEVAAPGSDVLTTFLSDGDCVLAGGQPASSFATGYVAGVAALVAAAHPEETPADWEYRILTTALRPHRAERSDALGWGLVAPRAAVEFINDGRAAGPPNPRFPAADHPSAEPLPPRPARTDPLPSRLRTLAIVAGLATVVGVGILLGARLVASRRTP</sequence>
<organism evidence="10 11">
    <name type="scientific">Arachnia propionica</name>
    <dbReference type="NCBI Taxonomy" id="1750"/>
    <lineage>
        <taxon>Bacteria</taxon>
        <taxon>Bacillati</taxon>
        <taxon>Actinomycetota</taxon>
        <taxon>Actinomycetes</taxon>
        <taxon>Propionibacteriales</taxon>
        <taxon>Propionibacteriaceae</taxon>
        <taxon>Arachnia</taxon>
    </lineage>
</organism>
<dbReference type="GO" id="GO:0004252">
    <property type="term" value="F:serine-type endopeptidase activity"/>
    <property type="evidence" value="ECO:0007669"/>
    <property type="project" value="UniProtKB-UniRule"/>
</dbReference>
<dbReference type="RefSeq" id="WP_125229030.1">
    <property type="nucleotide sequence ID" value="NZ_RQYT01000047.1"/>
</dbReference>
<evidence type="ECO:0000256" key="4">
    <source>
        <dbReference type="ARBA" id="ARBA00022825"/>
    </source>
</evidence>
<dbReference type="PANTHER" id="PTHR43806">
    <property type="entry name" value="PEPTIDASE S8"/>
    <property type="match status" value="1"/>
</dbReference>
<dbReference type="OrthoDB" id="614750at2"/>
<keyword evidence="7" id="KW-0812">Transmembrane</keyword>
<comment type="caution">
    <text evidence="10">The sequence shown here is derived from an EMBL/GenBank/DDBJ whole genome shotgun (WGS) entry which is preliminary data.</text>
</comment>
<dbReference type="GO" id="GO:0006508">
    <property type="term" value="P:proteolysis"/>
    <property type="evidence" value="ECO:0007669"/>
    <property type="project" value="UniProtKB-KW"/>
</dbReference>
<protein>
    <submittedName>
        <fullName evidence="10">Peptidase S8</fullName>
    </submittedName>
</protein>
<dbReference type="PANTHER" id="PTHR43806:SF11">
    <property type="entry name" value="CEREVISIN-RELATED"/>
    <property type="match status" value="1"/>
</dbReference>
<feature type="chain" id="PRO_5018016595" evidence="8">
    <location>
        <begin position="23"/>
        <end position="396"/>
    </location>
</feature>
<dbReference type="PROSITE" id="PS51892">
    <property type="entry name" value="SUBTILASE"/>
    <property type="match status" value="1"/>
</dbReference>
<feature type="transmembrane region" description="Helical" evidence="7">
    <location>
        <begin position="369"/>
        <end position="391"/>
    </location>
</feature>
<evidence type="ECO:0000256" key="2">
    <source>
        <dbReference type="ARBA" id="ARBA00022670"/>
    </source>
</evidence>
<feature type="active site" description="Charge relay system" evidence="5">
    <location>
        <position position="69"/>
    </location>
</feature>
<feature type="region of interest" description="Disordered" evidence="6">
    <location>
        <begin position="330"/>
        <end position="361"/>
    </location>
</feature>
<dbReference type="InterPro" id="IPR036852">
    <property type="entry name" value="Peptidase_S8/S53_dom_sf"/>
</dbReference>
<dbReference type="PROSITE" id="PS00137">
    <property type="entry name" value="SUBTILASE_HIS"/>
    <property type="match status" value="1"/>
</dbReference>
<dbReference type="InterPro" id="IPR000209">
    <property type="entry name" value="Peptidase_S8/S53_dom"/>
</dbReference>
<evidence type="ECO:0000256" key="5">
    <source>
        <dbReference type="PROSITE-ProRule" id="PRU01240"/>
    </source>
</evidence>
<dbReference type="InterPro" id="IPR015500">
    <property type="entry name" value="Peptidase_S8_subtilisin-rel"/>
</dbReference>
<comment type="similarity">
    <text evidence="1 5">Belongs to the peptidase S8 family.</text>
</comment>
<keyword evidence="4 5" id="KW-0720">Serine protease</keyword>
<evidence type="ECO:0000256" key="8">
    <source>
        <dbReference type="SAM" id="SignalP"/>
    </source>
</evidence>
<dbReference type="InterPro" id="IPR022398">
    <property type="entry name" value="Peptidase_S8_His-AS"/>
</dbReference>
<evidence type="ECO:0000256" key="1">
    <source>
        <dbReference type="ARBA" id="ARBA00011073"/>
    </source>
</evidence>
<feature type="active site" description="Charge relay system" evidence="5">
    <location>
        <position position="102"/>
    </location>
</feature>
<keyword evidence="3 5" id="KW-0378">Hydrolase</keyword>
<dbReference type="AlphaFoldDB" id="A0A3P1WNP0"/>
<dbReference type="Pfam" id="PF00082">
    <property type="entry name" value="Peptidase_S8"/>
    <property type="match status" value="1"/>
</dbReference>
<dbReference type="InterPro" id="IPR050131">
    <property type="entry name" value="Peptidase_S8_subtilisin-like"/>
</dbReference>
<dbReference type="SUPFAM" id="SSF52743">
    <property type="entry name" value="Subtilisin-like"/>
    <property type="match status" value="1"/>
</dbReference>
<keyword evidence="7" id="KW-1133">Transmembrane helix</keyword>
<name>A0A3P1WNP0_9ACTN</name>
<evidence type="ECO:0000259" key="9">
    <source>
        <dbReference type="Pfam" id="PF00082"/>
    </source>
</evidence>
<evidence type="ECO:0000256" key="6">
    <source>
        <dbReference type="SAM" id="MobiDB-lite"/>
    </source>
</evidence>
<accession>A0A3P1WNP0</accession>
<gene>
    <name evidence="10" type="ORF">EII35_13705</name>
</gene>
<reference evidence="10 11" key="1">
    <citation type="submission" date="2018-11" db="EMBL/GenBank/DDBJ databases">
        <title>Genomes From Bacteria Associated with the Canine Oral Cavity: a Test Case for Automated Genome-Based Taxonomic Assignment.</title>
        <authorList>
            <person name="Coil D.A."/>
            <person name="Jospin G."/>
            <person name="Darling A.E."/>
            <person name="Wallis C."/>
            <person name="Davis I.J."/>
            <person name="Harris S."/>
            <person name="Eisen J.A."/>
            <person name="Holcombe L.J."/>
            <person name="O'Flynn C."/>
        </authorList>
    </citation>
    <scope>NUCLEOTIDE SEQUENCE [LARGE SCALE GENOMIC DNA]</scope>
    <source>
        <strain evidence="10 11">OH2822_COT-296</strain>
    </source>
</reference>
<dbReference type="Gene3D" id="3.40.50.200">
    <property type="entry name" value="Peptidase S8/S53 domain"/>
    <property type="match status" value="1"/>
</dbReference>
<evidence type="ECO:0000313" key="11">
    <source>
        <dbReference type="Proteomes" id="UP000280935"/>
    </source>
</evidence>
<feature type="signal peptide" evidence="8">
    <location>
        <begin position="1"/>
        <end position="22"/>
    </location>
</feature>
<proteinExistence type="inferred from homology"/>
<dbReference type="Proteomes" id="UP000280935">
    <property type="component" value="Unassembled WGS sequence"/>
</dbReference>
<feature type="domain" description="Peptidase S8/S53" evidence="9">
    <location>
        <begin position="62"/>
        <end position="317"/>
    </location>
</feature>
<keyword evidence="8" id="KW-0732">Signal</keyword>